<dbReference type="PANTHER" id="PTHR40697">
    <property type="entry name" value="ACETOIN CATABOLISM PROTEIN X"/>
    <property type="match status" value="1"/>
</dbReference>
<dbReference type="PIRSF" id="PIRSF016907">
    <property type="entry name" value="Kin_ATP-NAD"/>
    <property type="match status" value="1"/>
</dbReference>
<dbReference type="GO" id="GO:0006741">
    <property type="term" value="P:NADP+ biosynthetic process"/>
    <property type="evidence" value="ECO:0007669"/>
    <property type="project" value="InterPro"/>
</dbReference>
<dbReference type="GO" id="GO:0003951">
    <property type="term" value="F:NAD+ kinase activity"/>
    <property type="evidence" value="ECO:0007669"/>
    <property type="project" value="InterPro"/>
</dbReference>
<organism evidence="1 2">
    <name type="scientific">Marinagarivorans cellulosilyticus</name>
    <dbReference type="NCBI Taxonomy" id="2721545"/>
    <lineage>
        <taxon>Bacteria</taxon>
        <taxon>Pseudomonadati</taxon>
        <taxon>Pseudomonadota</taxon>
        <taxon>Gammaproteobacteria</taxon>
        <taxon>Cellvibrionales</taxon>
        <taxon>Cellvibrionaceae</taxon>
        <taxon>Marinagarivorans</taxon>
    </lineage>
</organism>
<gene>
    <name evidence="1" type="ORF">MARGE09_P2187</name>
</gene>
<dbReference type="Proteomes" id="UP001320119">
    <property type="component" value="Chromosome"/>
</dbReference>
<dbReference type="InterPro" id="IPR016064">
    <property type="entry name" value="NAD/diacylglycerol_kinase_sf"/>
</dbReference>
<name>A0AAN1WI07_9GAMM</name>
<evidence type="ECO:0000313" key="1">
    <source>
        <dbReference type="EMBL" id="BCD97986.1"/>
    </source>
</evidence>
<dbReference type="GO" id="GO:0051287">
    <property type="term" value="F:NAD binding"/>
    <property type="evidence" value="ECO:0007669"/>
    <property type="project" value="UniProtKB-ARBA"/>
</dbReference>
<evidence type="ECO:0000313" key="2">
    <source>
        <dbReference type="Proteomes" id="UP001320119"/>
    </source>
</evidence>
<protein>
    <recommendedName>
        <fullName evidence="3">ATP-NAD kinase</fullName>
    </recommendedName>
</protein>
<accession>A0AAN1WI07</accession>
<dbReference type="Pfam" id="PF20143">
    <property type="entry name" value="NAD_kinase_C"/>
    <property type="match status" value="1"/>
</dbReference>
<sequence length="383" mass="41284">MKTFRLGFLMNPYAGIGGPSGYKGSDLAELQHAASQGDIALRAPDRAKTFWQQLSPALQHIEIISAPAQMGADVLTSLNIEHLAVDVELPLQTSGLDTVKVAKLLRDKSVDLLVFVGGDGTARDIYTALTEDTLVLGIPSGVKMHSGVYAINPQSAAELVRQMVNGELIAQSVQEVRDIDEALFRQGQVKARYFGQMRVPAAAQFVQAVKQGGMEVEALVLIDIAAYLREKFDTQALIIWAPGSTTLGVLREWGHEGTLLGVDVLLPSGELRCDVNAQQLEQLLEQHTGPCELVLTAIGGQGHILGRGNQQLTVELLQKLGRDHLNVIATRTKLLSLNGRPLLLDTGCPALDAKWAGLIPVITGYEDVLVYPVGNEHTVSTPK</sequence>
<dbReference type="EMBL" id="AP023086">
    <property type="protein sequence ID" value="BCD97986.1"/>
    <property type="molecule type" value="Genomic_DNA"/>
</dbReference>
<dbReference type="InterPro" id="IPR002504">
    <property type="entry name" value="NADK"/>
</dbReference>
<dbReference type="KEGG" id="marq:MARGE09_P2187"/>
<dbReference type="AlphaFoldDB" id="A0AAN1WI07"/>
<dbReference type="Gene3D" id="3.40.50.10330">
    <property type="entry name" value="Probable inorganic polyphosphate/atp-NAD kinase, domain 1"/>
    <property type="match status" value="1"/>
</dbReference>
<dbReference type="PANTHER" id="PTHR40697:SF2">
    <property type="entry name" value="ATP-NAD KINASE-RELATED"/>
    <property type="match status" value="1"/>
</dbReference>
<dbReference type="InterPro" id="IPR017438">
    <property type="entry name" value="ATP-NAD_kinase_N"/>
</dbReference>
<reference evidence="1 2" key="1">
    <citation type="journal article" date="2022" name="IScience">
        <title>An ultrasensitive nanofiber-based assay for enzymatic hydrolysis and deep-sea microbial degradation of cellulose.</title>
        <authorList>
            <person name="Tsudome M."/>
            <person name="Tachioka M."/>
            <person name="Miyazaki M."/>
            <person name="Uchimura K."/>
            <person name="Tsuda M."/>
            <person name="Takaki Y."/>
            <person name="Deguchi S."/>
        </authorList>
    </citation>
    <scope>NUCLEOTIDE SEQUENCE [LARGE SCALE GENOMIC DNA]</scope>
    <source>
        <strain evidence="1 2">GE09</strain>
    </source>
</reference>
<dbReference type="RefSeq" id="WP_236982031.1">
    <property type="nucleotide sequence ID" value="NZ_AP023086.1"/>
</dbReference>
<dbReference type="InterPro" id="IPR039065">
    <property type="entry name" value="AcoX-like"/>
</dbReference>
<dbReference type="SUPFAM" id="SSF111331">
    <property type="entry name" value="NAD kinase/diacylglycerol kinase-like"/>
    <property type="match status" value="1"/>
</dbReference>
<dbReference type="GO" id="GO:0005524">
    <property type="term" value="F:ATP binding"/>
    <property type="evidence" value="ECO:0007669"/>
    <property type="project" value="UniProtKB-ARBA"/>
</dbReference>
<evidence type="ECO:0008006" key="3">
    <source>
        <dbReference type="Google" id="ProtNLM"/>
    </source>
</evidence>
<dbReference type="InterPro" id="IPR011386">
    <property type="entry name" value="Put_ATP-NAD_kin"/>
</dbReference>
<dbReference type="Pfam" id="PF01513">
    <property type="entry name" value="NAD_kinase"/>
    <property type="match status" value="1"/>
</dbReference>
<proteinExistence type="predicted"/>
<keyword evidence="2" id="KW-1185">Reference proteome</keyword>